<reference evidence="2 3" key="1">
    <citation type="journal article" date="2018" name="Genome Biol. Evol.">
        <title>Multiple Roots of Fruiting Body Formation in Amoebozoa.</title>
        <authorList>
            <person name="Hillmann F."/>
            <person name="Forbes G."/>
            <person name="Novohradska S."/>
            <person name="Ferling I."/>
            <person name="Riege K."/>
            <person name="Groth M."/>
            <person name="Westermann M."/>
            <person name="Marz M."/>
            <person name="Spaller T."/>
            <person name="Winckler T."/>
            <person name="Schaap P."/>
            <person name="Glockner G."/>
        </authorList>
    </citation>
    <scope>NUCLEOTIDE SEQUENCE [LARGE SCALE GENOMIC DNA]</scope>
    <source>
        <strain evidence="2 3">Jena</strain>
    </source>
</reference>
<dbReference type="Proteomes" id="UP000241769">
    <property type="component" value="Unassembled WGS sequence"/>
</dbReference>
<feature type="region of interest" description="Disordered" evidence="1">
    <location>
        <begin position="1"/>
        <end position="55"/>
    </location>
</feature>
<evidence type="ECO:0000313" key="2">
    <source>
        <dbReference type="EMBL" id="PRP84206.1"/>
    </source>
</evidence>
<accession>A0A2P6NJU1</accession>
<dbReference type="AlphaFoldDB" id="A0A2P6NJU1"/>
<name>A0A2P6NJU1_9EUKA</name>
<gene>
    <name evidence="2" type="ORF">PROFUN_08406</name>
</gene>
<dbReference type="EMBL" id="MDYQ01000067">
    <property type="protein sequence ID" value="PRP84206.1"/>
    <property type="molecule type" value="Genomic_DNA"/>
</dbReference>
<dbReference type="InParanoid" id="A0A2P6NJU1"/>
<keyword evidence="3" id="KW-1185">Reference proteome</keyword>
<feature type="compositionally biased region" description="Low complexity" evidence="1">
    <location>
        <begin position="25"/>
        <end position="42"/>
    </location>
</feature>
<protein>
    <submittedName>
        <fullName evidence="2">Uncharacterized protein</fullName>
    </submittedName>
</protein>
<proteinExistence type="predicted"/>
<sequence length="110" mass="11996">MMTTLAPLRRNTSKNSSSYFEVKTAASSSPAANSNPEPASPSKTTVTFSLPPQGRVHGHKEEILDLAVQKGFSGECRPLNLRECVPNKTLLVSGSEDGHMIEWKRIEITV</sequence>
<comment type="caution">
    <text evidence="2">The sequence shown here is derived from an EMBL/GenBank/DDBJ whole genome shotgun (WGS) entry which is preliminary data.</text>
</comment>
<evidence type="ECO:0000256" key="1">
    <source>
        <dbReference type="SAM" id="MobiDB-lite"/>
    </source>
</evidence>
<organism evidence="2 3">
    <name type="scientific">Planoprotostelium fungivorum</name>
    <dbReference type="NCBI Taxonomy" id="1890364"/>
    <lineage>
        <taxon>Eukaryota</taxon>
        <taxon>Amoebozoa</taxon>
        <taxon>Evosea</taxon>
        <taxon>Variosea</taxon>
        <taxon>Cavosteliida</taxon>
        <taxon>Cavosteliaceae</taxon>
        <taxon>Planoprotostelium</taxon>
    </lineage>
</organism>
<evidence type="ECO:0000313" key="3">
    <source>
        <dbReference type="Proteomes" id="UP000241769"/>
    </source>
</evidence>